<keyword evidence="8" id="KW-0732">Signal</keyword>
<evidence type="ECO:0000256" key="5">
    <source>
        <dbReference type="ARBA" id="ARBA00023145"/>
    </source>
</evidence>
<dbReference type="PROSITE" id="PS00139">
    <property type="entry name" value="THIOL_PROTEASE_CYS"/>
    <property type="match status" value="1"/>
</dbReference>
<dbReference type="InterPro" id="IPR039417">
    <property type="entry name" value="Peptidase_C1A_papain-like"/>
</dbReference>
<feature type="domain" description="Cathepsin propeptide inhibitor" evidence="10">
    <location>
        <begin position="50"/>
        <end position="110"/>
    </location>
</feature>
<dbReference type="GO" id="GO:0008234">
    <property type="term" value="F:cysteine-type peptidase activity"/>
    <property type="evidence" value="ECO:0007669"/>
    <property type="project" value="UniProtKB-KW"/>
</dbReference>
<reference evidence="11" key="2">
    <citation type="submission" date="2022-06" db="UniProtKB">
        <authorList>
            <consortium name="EnsemblMetazoa"/>
        </authorList>
    </citation>
    <scope>IDENTIFICATION</scope>
</reference>
<dbReference type="InterPro" id="IPR000668">
    <property type="entry name" value="Peptidase_C1A_C"/>
</dbReference>
<dbReference type="PROSITE" id="PS00639">
    <property type="entry name" value="THIOL_PROTEASE_HIS"/>
    <property type="match status" value="1"/>
</dbReference>
<keyword evidence="3" id="KW-0378">Hydrolase</keyword>
<dbReference type="InterPro" id="IPR038765">
    <property type="entry name" value="Papain-like_cys_pep_sf"/>
</dbReference>
<sequence length="363" mass="41448">MKNCFIPCFVILLLFFINIQGLSKINGAKYIKLMKRKLGSINLMRHYADYRIYKRKYNKSNEEINLEYRRFMEYRKNLKEIRRHNERYKRNEETYELGINHLADLLPEEFDKLLGFKSKMRKNRNDSKNVVNIPITGPLPKHIDWRDVGAVTGVKDQGNCGSCWTFSSTGALEGQHFLLHGKLVSLSEQNILDCSSNDIYGNLGCDGGEMIDAFHYLTDSGGIDTEETYPYQAYQYACRYSNAKLGTSIYGARQLPEGDELQLQAAVATIGPISVAINASFMRFYKSGVIVKKNCAGLNHAVLAVGYGTEYMKFGNGTRRLLDYWLIKNSWGENWGNGGYFKLARNQNNMCGIGFDSCYPLVY</sequence>
<evidence type="ECO:0000256" key="4">
    <source>
        <dbReference type="ARBA" id="ARBA00022807"/>
    </source>
</evidence>
<keyword evidence="12" id="KW-1185">Reference proteome</keyword>
<evidence type="ECO:0000313" key="12">
    <source>
        <dbReference type="Proteomes" id="UP000024404"/>
    </source>
</evidence>
<proteinExistence type="inferred from homology"/>
<dbReference type="InterPro" id="IPR013128">
    <property type="entry name" value="Peptidase_C1A"/>
</dbReference>
<keyword evidence="6" id="KW-1015">Disulfide bond</keyword>
<feature type="signal peptide" evidence="8">
    <location>
        <begin position="1"/>
        <end position="21"/>
    </location>
</feature>
<comment type="similarity">
    <text evidence="1">Belongs to the peptidase C1 family.</text>
</comment>
<evidence type="ECO:0000256" key="3">
    <source>
        <dbReference type="ARBA" id="ARBA00022801"/>
    </source>
</evidence>
<evidence type="ECO:0000256" key="6">
    <source>
        <dbReference type="ARBA" id="ARBA00023157"/>
    </source>
</evidence>
<name>A0A8R1TPL7_ONCVO</name>
<dbReference type="PANTHER" id="PTHR12411">
    <property type="entry name" value="CYSTEINE PROTEASE FAMILY C1-RELATED"/>
    <property type="match status" value="1"/>
</dbReference>
<evidence type="ECO:0000256" key="7">
    <source>
        <dbReference type="ARBA" id="ARBA00069138"/>
    </source>
</evidence>
<protein>
    <recommendedName>
        <fullName evidence="7">Cathepsin L-like</fullName>
    </recommendedName>
</protein>
<evidence type="ECO:0000259" key="9">
    <source>
        <dbReference type="SMART" id="SM00645"/>
    </source>
</evidence>
<evidence type="ECO:0000256" key="2">
    <source>
        <dbReference type="ARBA" id="ARBA00022670"/>
    </source>
</evidence>
<evidence type="ECO:0000313" key="11">
    <source>
        <dbReference type="EnsemblMetazoa" id="OVOC1713a.1"/>
    </source>
</evidence>
<dbReference type="InterPro" id="IPR000169">
    <property type="entry name" value="Pept_cys_AS"/>
</dbReference>
<dbReference type="Pfam" id="PF00112">
    <property type="entry name" value="Peptidase_C1"/>
    <property type="match status" value="1"/>
</dbReference>
<accession>A0A8R1TPL7</accession>
<dbReference type="InterPro" id="IPR025660">
    <property type="entry name" value="Pept_his_AS"/>
</dbReference>
<dbReference type="EMBL" id="CMVM020000052">
    <property type="status" value="NOT_ANNOTATED_CDS"/>
    <property type="molecule type" value="Genomic_DNA"/>
</dbReference>
<reference evidence="12" key="1">
    <citation type="submission" date="2013-10" db="EMBL/GenBank/DDBJ databases">
        <title>Genome sequencing of Onchocerca volvulus.</title>
        <authorList>
            <person name="Cotton J."/>
            <person name="Tsai J."/>
            <person name="Stanley E."/>
            <person name="Tracey A."/>
            <person name="Holroyd N."/>
            <person name="Lustigman S."/>
            <person name="Berriman M."/>
        </authorList>
    </citation>
    <scope>NUCLEOTIDE SEQUENCE</scope>
</reference>
<dbReference type="Gene3D" id="3.90.70.10">
    <property type="entry name" value="Cysteine proteinases"/>
    <property type="match status" value="1"/>
</dbReference>
<dbReference type="Pfam" id="PF08246">
    <property type="entry name" value="Inhibitor_I29"/>
    <property type="match status" value="1"/>
</dbReference>
<dbReference type="SMART" id="SM00848">
    <property type="entry name" value="Inhibitor_I29"/>
    <property type="match status" value="1"/>
</dbReference>
<evidence type="ECO:0000259" key="10">
    <source>
        <dbReference type="SMART" id="SM00848"/>
    </source>
</evidence>
<evidence type="ECO:0000256" key="1">
    <source>
        <dbReference type="ARBA" id="ARBA00008455"/>
    </source>
</evidence>
<dbReference type="CDD" id="cd02248">
    <property type="entry name" value="Peptidase_C1A"/>
    <property type="match status" value="1"/>
</dbReference>
<dbReference type="FunFam" id="3.90.70.10:FF:000006">
    <property type="entry name" value="Cathepsin S"/>
    <property type="match status" value="1"/>
</dbReference>
<dbReference type="PRINTS" id="PR00705">
    <property type="entry name" value="PAPAIN"/>
</dbReference>
<dbReference type="SUPFAM" id="SSF54001">
    <property type="entry name" value="Cysteine proteinases"/>
    <property type="match status" value="1"/>
</dbReference>
<evidence type="ECO:0000256" key="8">
    <source>
        <dbReference type="SAM" id="SignalP"/>
    </source>
</evidence>
<dbReference type="InterPro" id="IPR013201">
    <property type="entry name" value="Prot_inhib_I29"/>
</dbReference>
<feature type="chain" id="PRO_5035928063" description="Cathepsin L-like" evidence="8">
    <location>
        <begin position="22"/>
        <end position="363"/>
    </location>
</feature>
<dbReference type="PROSITE" id="PS00640">
    <property type="entry name" value="THIOL_PROTEASE_ASN"/>
    <property type="match status" value="1"/>
</dbReference>
<dbReference type="EnsemblMetazoa" id="OVOC1713a.1">
    <property type="protein sequence ID" value="OVOC1713a.1"/>
    <property type="gene ID" value="WBGene00238522"/>
</dbReference>
<dbReference type="InterPro" id="IPR025661">
    <property type="entry name" value="Pept_asp_AS"/>
</dbReference>
<feature type="domain" description="Peptidase C1A papain C-terminal" evidence="9">
    <location>
        <begin position="139"/>
        <end position="361"/>
    </location>
</feature>
<dbReference type="Proteomes" id="UP000024404">
    <property type="component" value="Unassembled WGS sequence"/>
</dbReference>
<organism evidence="11 12">
    <name type="scientific">Onchocerca volvulus</name>
    <dbReference type="NCBI Taxonomy" id="6282"/>
    <lineage>
        <taxon>Eukaryota</taxon>
        <taxon>Metazoa</taxon>
        <taxon>Ecdysozoa</taxon>
        <taxon>Nematoda</taxon>
        <taxon>Chromadorea</taxon>
        <taxon>Rhabditida</taxon>
        <taxon>Spirurina</taxon>
        <taxon>Spiruromorpha</taxon>
        <taxon>Filarioidea</taxon>
        <taxon>Onchocercidae</taxon>
        <taxon>Onchocerca</taxon>
    </lineage>
</organism>
<keyword evidence="2" id="KW-0645">Protease</keyword>
<dbReference type="GO" id="GO:0006508">
    <property type="term" value="P:proteolysis"/>
    <property type="evidence" value="ECO:0007669"/>
    <property type="project" value="UniProtKB-KW"/>
</dbReference>
<dbReference type="SMART" id="SM00645">
    <property type="entry name" value="Pept_C1"/>
    <property type="match status" value="1"/>
</dbReference>
<keyword evidence="5" id="KW-0865">Zymogen</keyword>
<dbReference type="AlphaFoldDB" id="A0A8R1TPL7"/>
<keyword evidence="4" id="KW-0788">Thiol protease</keyword>